<sequence>MISRHIPAEHVKLVCKIGQGQECCRYLLGSPEGFECGKGGGFTELLNERAVNNSMAAQGDNCEGLYQLSPAESEDKEVV</sequence>
<evidence type="ECO:0000313" key="1">
    <source>
        <dbReference type="EMBL" id="OGC62472.1"/>
    </source>
</evidence>
<reference evidence="1 2" key="1">
    <citation type="journal article" date="2016" name="Nat. Commun.">
        <title>Thousands of microbial genomes shed light on interconnected biogeochemical processes in an aquifer system.</title>
        <authorList>
            <person name="Anantharaman K."/>
            <person name="Brown C.T."/>
            <person name="Hug L.A."/>
            <person name="Sharon I."/>
            <person name="Castelle C.J."/>
            <person name="Probst A.J."/>
            <person name="Thomas B.C."/>
            <person name="Singh A."/>
            <person name="Wilkins M.J."/>
            <person name="Karaoz U."/>
            <person name="Brodie E.L."/>
            <person name="Williams K.H."/>
            <person name="Hubbard S.S."/>
            <person name="Banfield J.F."/>
        </authorList>
    </citation>
    <scope>NUCLEOTIDE SEQUENCE [LARGE SCALE GENOMIC DNA]</scope>
</reference>
<dbReference type="STRING" id="1802628.A2890_00590"/>
<comment type="caution">
    <text evidence="1">The sequence shown here is derived from an EMBL/GenBank/DDBJ whole genome shotgun (WGS) entry which is preliminary data.</text>
</comment>
<dbReference type="AlphaFoldDB" id="A0A1F4VZ87"/>
<proteinExistence type="predicted"/>
<gene>
    <name evidence="1" type="ORF">A2890_00590</name>
</gene>
<organism evidence="1 2">
    <name type="scientific">candidate division WWE3 bacterium RIFCSPLOWO2_01_FULL_53_14</name>
    <dbReference type="NCBI Taxonomy" id="1802628"/>
    <lineage>
        <taxon>Bacteria</taxon>
        <taxon>Katanobacteria</taxon>
    </lineage>
</organism>
<accession>A0A1F4VZ87</accession>
<evidence type="ECO:0000313" key="2">
    <source>
        <dbReference type="Proteomes" id="UP000176967"/>
    </source>
</evidence>
<dbReference type="EMBL" id="MEVL01000009">
    <property type="protein sequence ID" value="OGC62472.1"/>
    <property type="molecule type" value="Genomic_DNA"/>
</dbReference>
<name>A0A1F4VZ87_UNCKA</name>
<protein>
    <submittedName>
        <fullName evidence="1">Uncharacterized protein</fullName>
    </submittedName>
</protein>
<dbReference type="Proteomes" id="UP000176967">
    <property type="component" value="Unassembled WGS sequence"/>
</dbReference>